<protein>
    <recommendedName>
        <fullName evidence="2">PD-(D/E)XK endonuclease-like domain-containing protein</fullName>
    </recommendedName>
</protein>
<accession>A0A645BS22</accession>
<organism evidence="1">
    <name type="scientific">bioreactor metagenome</name>
    <dbReference type="NCBI Taxonomy" id="1076179"/>
    <lineage>
        <taxon>unclassified sequences</taxon>
        <taxon>metagenomes</taxon>
        <taxon>ecological metagenomes</taxon>
    </lineage>
</organism>
<dbReference type="InterPro" id="IPR011604">
    <property type="entry name" value="PDDEXK-like_dom_sf"/>
</dbReference>
<dbReference type="Gene3D" id="3.90.320.10">
    <property type="match status" value="1"/>
</dbReference>
<dbReference type="EMBL" id="VSSQ01022076">
    <property type="protein sequence ID" value="MPM68125.1"/>
    <property type="molecule type" value="Genomic_DNA"/>
</dbReference>
<dbReference type="InterPro" id="IPR011335">
    <property type="entry name" value="Restrct_endonuc-II-like"/>
</dbReference>
<name>A0A645BS22_9ZZZZ</name>
<gene>
    <name evidence="1" type="ORF">SDC9_115056</name>
</gene>
<dbReference type="SUPFAM" id="SSF52980">
    <property type="entry name" value="Restriction endonuclease-like"/>
    <property type="match status" value="1"/>
</dbReference>
<proteinExistence type="predicted"/>
<evidence type="ECO:0000313" key="1">
    <source>
        <dbReference type="EMBL" id="MPM68125.1"/>
    </source>
</evidence>
<sequence>MMLADMLLYNDSKHEYLVMNGPGKAIHIPGVSELISYAGVIPPTDFKLHPKYRARGTFVHSITERIDDGDWEVEEETPAEWLPFVKAYKLFLNDHAVEIVESEILVANDSLFYAGRLDRILMVDGKRFLCDYKTGYRYRWHIVQLASYQLCTKEDNLASLFLRDDGTYLWHEWKDEEAAEGREVVNSMARCYWFAHPRDHKLLRQL</sequence>
<reference evidence="1" key="1">
    <citation type="submission" date="2019-08" db="EMBL/GenBank/DDBJ databases">
        <authorList>
            <person name="Kucharzyk K."/>
            <person name="Murdoch R.W."/>
            <person name="Higgins S."/>
            <person name="Loffler F."/>
        </authorList>
    </citation>
    <scope>NUCLEOTIDE SEQUENCE</scope>
</reference>
<comment type="caution">
    <text evidence="1">The sequence shown here is derived from an EMBL/GenBank/DDBJ whole genome shotgun (WGS) entry which is preliminary data.</text>
</comment>
<evidence type="ECO:0008006" key="2">
    <source>
        <dbReference type="Google" id="ProtNLM"/>
    </source>
</evidence>
<dbReference type="AlphaFoldDB" id="A0A645BS22"/>